<gene>
    <name evidence="1" type="ORF">SVUK_LOCUS12150</name>
</gene>
<proteinExistence type="predicted"/>
<sequence>MRVTQRYDSCGDRPHSHQPKVVTFSVVPSFSSGSDHRLLRAKVRFSRSVVPSFSSGSDHRLLRAKVRFSQKLEEDLPPCWRKEKSYMTASD</sequence>
<reference evidence="1 2" key="1">
    <citation type="submission" date="2018-11" db="EMBL/GenBank/DDBJ databases">
        <authorList>
            <consortium name="Pathogen Informatics"/>
        </authorList>
    </citation>
    <scope>NUCLEOTIDE SEQUENCE [LARGE SCALE GENOMIC DNA]</scope>
</reference>
<dbReference type="AlphaFoldDB" id="A0A3P7LCZ2"/>
<name>A0A3P7LCZ2_STRVU</name>
<dbReference type="EMBL" id="UYYB01098553">
    <property type="protein sequence ID" value="VDM77152.1"/>
    <property type="molecule type" value="Genomic_DNA"/>
</dbReference>
<evidence type="ECO:0000313" key="1">
    <source>
        <dbReference type="EMBL" id="VDM77152.1"/>
    </source>
</evidence>
<protein>
    <submittedName>
        <fullName evidence="1">Uncharacterized protein</fullName>
    </submittedName>
</protein>
<organism evidence="1 2">
    <name type="scientific">Strongylus vulgaris</name>
    <name type="common">Blood worm</name>
    <dbReference type="NCBI Taxonomy" id="40348"/>
    <lineage>
        <taxon>Eukaryota</taxon>
        <taxon>Metazoa</taxon>
        <taxon>Ecdysozoa</taxon>
        <taxon>Nematoda</taxon>
        <taxon>Chromadorea</taxon>
        <taxon>Rhabditida</taxon>
        <taxon>Rhabditina</taxon>
        <taxon>Rhabditomorpha</taxon>
        <taxon>Strongyloidea</taxon>
        <taxon>Strongylidae</taxon>
        <taxon>Strongylus</taxon>
    </lineage>
</organism>
<dbReference type="Proteomes" id="UP000270094">
    <property type="component" value="Unassembled WGS sequence"/>
</dbReference>
<accession>A0A3P7LCZ2</accession>
<keyword evidence="2" id="KW-1185">Reference proteome</keyword>
<evidence type="ECO:0000313" key="2">
    <source>
        <dbReference type="Proteomes" id="UP000270094"/>
    </source>
</evidence>